<dbReference type="OrthoDB" id="10571623at2759"/>
<name>A0A8H4N575_9PEZI</name>
<feature type="region of interest" description="Disordered" evidence="1">
    <location>
        <begin position="62"/>
        <end position="88"/>
    </location>
</feature>
<protein>
    <submittedName>
        <fullName evidence="2">Uncharacterized protein</fullName>
    </submittedName>
</protein>
<dbReference type="EMBL" id="WWBZ02000022">
    <property type="protein sequence ID" value="KAF4307663.1"/>
    <property type="molecule type" value="Genomic_DNA"/>
</dbReference>
<feature type="compositionally biased region" description="Low complexity" evidence="1">
    <location>
        <begin position="69"/>
        <end position="85"/>
    </location>
</feature>
<evidence type="ECO:0000313" key="2">
    <source>
        <dbReference type="EMBL" id="KAF4307663.1"/>
    </source>
</evidence>
<gene>
    <name evidence="2" type="ORF">GTA08_BOTSDO04417</name>
</gene>
<sequence>MTTPTPLLLPLEQRKALLTGLTISLILPLSTTPTPHTIPNLPRRMLFAFSRAAASQLTVADGATSPIRSHSPSPTNSSSSSSSSTDTARSITLPADACTPAALEYLVFWMKSSCSAPTARTITAPPAWRQTLNVYAAAKALAVAEAEKQLYRHVMQVVRDTPLSLARLRGLVEALGAQAPLVREAVRRSAGFARKGELEEAEAARAWLAAEQPGLAEAWAEFDRRAREGRRVDVRWVAETIEKEIERLEQEDREKTEAREKRDAAEETRKIGEKVREVEEKLQRQRRLAGLIE</sequence>
<comment type="caution">
    <text evidence="2">The sequence shown here is derived from an EMBL/GenBank/DDBJ whole genome shotgun (WGS) entry which is preliminary data.</text>
</comment>
<reference evidence="2" key="1">
    <citation type="submission" date="2020-04" db="EMBL/GenBank/DDBJ databases">
        <title>Genome Assembly and Annotation of Botryosphaeria dothidea sdau 11-99, a Latent Pathogen of Apple Fruit Ring Rot in China.</title>
        <authorList>
            <person name="Yu C."/>
            <person name="Diao Y."/>
            <person name="Lu Q."/>
            <person name="Zhao J."/>
            <person name="Cui S."/>
            <person name="Peng C."/>
            <person name="He B."/>
            <person name="Liu H."/>
        </authorList>
    </citation>
    <scope>NUCLEOTIDE SEQUENCE [LARGE SCALE GENOMIC DNA]</scope>
    <source>
        <strain evidence="2">Sdau11-99</strain>
    </source>
</reference>
<evidence type="ECO:0000256" key="1">
    <source>
        <dbReference type="SAM" id="MobiDB-lite"/>
    </source>
</evidence>
<keyword evidence="3" id="KW-1185">Reference proteome</keyword>
<evidence type="ECO:0000313" key="3">
    <source>
        <dbReference type="Proteomes" id="UP000572817"/>
    </source>
</evidence>
<feature type="region of interest" description="Disordered" evidence="1">
    <location>
        <begin position="247"/>
        <end position="270"/>
    </location>
</feature>
<dbReference type="Proteomes" id="UP000572817">
    <property type="component" value="Unassembled WGS sequence"/>
</dbReference>
<dbReference type="AlphaFoldDB" id="A0A8H4N575"/>
<accession>A0A8H4N575</accession>
<proteinExistence type="predicted"/>
<organism evidence="2 3">
    <name type="scientific">Botryosphaeria dothidea</name>
    <dbReference type="NCBI Taxonomy" id="55169"/>
    <lineage>
        <taxon>Eukaryota</taxon>
        <taxon>Fungi</taxon>
        <taxon>Dikarya</taxon>
        <taxon>Ascomycota</taxon>
        <taxon>Pezizomycotina</taxon>
        <taxon>Dothideomycetes</taxon>
        <taxon>Dothideomycetes incertae sedis</taxon>
        <taxon>Botryosphaeriales</taxon>
        <taxon>Botryosphaeriaceae</taxon>
        <taxon>Botryosphaeria</taxon>
    </lineage>
</organism>